<organism evidence="3 4">
    <name type="scientific">Dillenia turbinata</name>
    <dbReference type="NCBI Taxonomy" id="194707"/>
    <lineage>
        <taxon>Eukaryota</taxon>
        <taxon>Viridiplantae</taxon>
        <taxon>Streptophyta</taxon>
        <taxon>Embryophyta</taxon>
        <taxon>Tracheophyta</taxon>
        <taxon>Spermatophyta</taxon>
        <taxon>Magnoliopsida</taxon>
        <taxon>eudicotyledons</taxon>
        <taxon>Gunneridae</taxon>
        <taxon>Pentapetalae</taxon>
        <taxon>Dilleniales</taxon>
        <taxon>Dilleniaceae</taxon>
        <taxon>Dillenia</taxon>
    </lineage>
</organism>
<dbReference type="Proteomes" id="UP001370490">
    <property type="component" value="Unassembled WGS sequence"/>
</dbReference>
<evidence type="ECO:0000259" key="2">
    <source>
        <dbReference type="Pfam" id="PF25874"/>
    </source>
</evidence>
<dbReference type="Pfam" id="PF25874">
    <property type="entry name" value="WHD_plant_repro"/>
    <property type="match status" value="1"/>
</dbReference>
<feature type="domain" description="PTC1-like winged helix-turn-helix" evidence="2">
    <location>
        <begin position="211"/>
        <end position="293"/>
    </location>
</feature>
<accession>A0AAN8Z685</accession>
<dbReference type="PANTHER" id="PTHR46740:SF2">
    <property type="entry name" value="PROTEIN DYAD"/>
    <property type="match status" value="1"/>
</dbReference>
<evidence type="ECO:0000313" key="4">
    <source>
        <dbReference type="Proteomes" id="UP001370490"/>
    </source>
</evidence>
<evidence type="ECO:0000313" key="3">
    <source>
        <dbReference type="EMBL" id="KAK6926431.1"/>
    </source>
</evidence>
<feature type="region of interest" description="Disordered" evidence="1">
    <location>
        <begin position="152"/>
        <end position="207"/>
    </location>
</feature>
<reference evidence="3 4" key="1">
    <citation type="submission" date="2023-12" db="EMBL/GenBank/DDBJ databases">
        <title>A high-quality genome assembly for Dillenia turbinata (Dilleniales).</title>
        <authorList>
            <person name="Chanderbali A."/>
        </authorList>
    </citation>
    <scope>NUCLEOTIDE SEQUENCE [LARGE SCALE GENOMIC DNA]</scope>
    <source>
        <strain evidence="3">LSX21</strain>
        <tissue evidence="3">Leaf</tissue>
    </source>
</reference>
<dbReference type="PANTHER" id="PTHR46740">
    <property type="entry name" value="PROTEIN DYAD"/>
    <property type="match status" value="1"/>
</dbReference>
<dbReference type="InterPro" id="IPR059080">
    <property type="entry name" value="WHD_PTC1"/>
</dbReference>
<dbReference type="InterPro" id="IPR044221">
    <property type="entry name" value="DYAD/AMEIOTIC1"/>
</dbReference>
<proteinExistence type="predicted"/>
<protein>
    <recommendedName>
        <fullName evidence="2">PTC1-like winged helix-turn-helix domain-containing protein</fullName>
    </recommendedName>
</protein>
<name>A0AAN8Z685_9MAGN</name>
<evidence type="ECO:0000256" key="1">
    <source>
        <dbReference type="SAM" id="MobiDB-lite"/>
    </source>
</evidence>
<comment type="caution">
    <text evidence="3">The sequence shown here is derived from an EMBL/GenBank/DDBJ whole genome shotgun (WGS) entry which is preliminary data.</text>
</comment>
<feature type="compositionally biased region" description="Basic and acidic residues" evidence="1">
    <location>
        <begin position="168"/>
        <end position="178"/>
    </location>
</feature>
<dbReference type="GO" id="GO:0007131">
    <property type="term" value="P:reciprocal meiotic recombination"/>
    <property type="evidence" value="ECO:0007669"/>
    <property type="project" value="InterPro"/>
</dbReference>
<sequence>MEIEVGSYYQIDHSSLPRRSPVQLQSVRVVMVAEKTDRTVTIKFPSGDSISKYLYSRSRESPALDEKFIMGLFLTHKVLQRRISSLEFDNEKREERFWLVAGKMTSCLSHLNSSNMMRWGIRRRVAFLEKNPQNENNCSQISNTLSISLSTQNENQQDNDEDEDDDNDNGKQEDETPKKKLRRSSRVRNPKRRKRGQIVHDNTTLKDGKDRWSAERYNLAETTLFKVIEEKGAVFGKTILRPELKAEVRKFIGDTGLLDHLLKHVAGKVSPDGLNRIRRRHNPEGVMEYWLESADLDDIRKQAGVQDSYWIPPPGWVLGDSATEDTVSVKEFRELKEEVARINRSHLKILN</sequence>
<dbReference type="GO" id="GO:0051177">
    <property type="term" value="P:meiotic sister chromatid cohesion"/>
    <property type="evidence" value="ECO:0007669"/>
    <property type="project" value="InterPro"/>
</dbReference>
<gene>
    <name evidence="3" type="ORF">RJ641_008150</name>
</gene>
<dbReference type="AlphaFoldDB" id="A0AAN8Z685"/>
<feature type="compositionally biased region" description="Acidic residues" evidence="1">
    <location>
        <begin position="157"/>
        <end position="167"/>
    </location>
</feature>
<feature type="compositionally biased region" description="Basic residues" evidence="1">
    <location>
        <begin position="179"/>
        <end position="197"/>
    </location>
</feature>
<keyword evidence="4" id="KW-1185">Reference proteome</keyword>
<dbReference type="EMBL" id="JBAMMX010000015">
    <property type="protein sequence ID" value="KAK6926431.1"/>
    <property type="molecule type" value="Genomic_DNA"/>
</dbReference>